<dbReference type="Proteomes" id="UP000323866">
    <property type="component" value="Unassembled WGS sequence"/>
</dbReference>
<dbReference type="EMBL" id="VKKZ01000010">
    <property type="protein sequence ID" value="KAA6437480.1"/>
    <property type="molecule type" value="Genomic_DNA"/>
</dbReference>
<accession>A0A5M8QR10</accession>
<gene>
    <name evidence="3" type="ORF">ACD591_16385</name>
    <name evidence="2" type="ORF">FOE74_02975</name>
</gene>
<feature type="coiled-coil region" evidence="1">
    <location>
        <begin position="12"/>
        <end position="39"/>
    </location>
</feature>
<evidence type="ECO:0000313" key="5">
    <source>
        <dbReference type="Proteomes" id="UP001570846"/>
    </source>
</evidence>
<reference evidence="2 4" key="1">
    <citation type="submission" date="2019-07" db="EMBL/GenBank/DDBJ databases">
        <authorList>
            <person name="Qu J.-H."/>
        </authorList>
    </citation>
    <scope>NUCLEOTIDE SEQUENCE [LARGE SCALE GENOMIC DNA]</scope>
    <source>
        <strain evidence="2 4">MDT1-10-3</strain>
    </source>
</reference>
<evidence type="ECO:0000313" key="2">
    <source>
        <dbReference type="EMBL" id="KAA6437480.1"/>
    </source>
</evidence>
<evidence type="ECO:0000313" key="3">
    <source>
        <dbReference type="EMBL" id="MFA1772881.1"/>
    </source>
</evidence>
<reference evidence="2 4" key="2">
    <citation type="submission" date="2019-09" db="EMBL/GenBank/DDBJ databases">
        <title>A bacterium isolated from glacier soil.</title>
        <authorList>
            <person name="Liu Q."/>
        </authorList>
    </citation>
    <scope>NUCLEOTIDE SEQUENCE [LARGE SCALE GENOMIC DNA]</scope>
    <source>
        <strain evidence="2 4">MDT1-10-3</strain>
    </source>
</reference>
<comment type="caution">
    <text evidence="2">The sequence shown here is derived from an EMBL/GenBank/DDBJ whole genome shotgun (WGS) entry which is preliminary data.</text>
</comment>
<dbReference type="RefSeq" id="WP_149097102.1">
    <property type="nucleotide sequence ID" value="NZ_BMMG01000001.1"/>
</dbReference>
<organism evidence="2 4">
    <name type="scientific">Rufibacter glacialis</name>
    <dbReference type="NCBI Taxonomy" id="1259555"/>
    <lineage>
        <taxon>Bacteria</taxon>
        <taxon>Pseudomonadati</taxon>
        <taxon>Bacteroidota</taxon>
        <taxon>Cytophagia</taxon>
        <taxon>Cytophagales</taxon>
        <taxon>Hymenobacteraceae</taxon>
        <taxon>Rufibacter</taxon>
    </lineage>
</organism>
<proteinExistence type="predicted"/>
<dbReference type="AlphaFoldDB" id="A0A5M8QR10"/>
<keyword evidence="1" id="KW-0175">Coiled coil</keyword>
<dbReference type="EMBL" id="JBGOGF010000009">
    <property type="protein sequence ID" value="MFA1772881.1"/>
    <property type="molecule type" value="Genomic_DNA"/>
</dbReference>
<evidence type="ECO:0000256" key="1">
    <source>
        <dbReference type="SAM" id="Coils"/>
    </source>
</evidence>
<sequence length="97" mass="11216">MATIEVVTPGELKALLEWKQRVEKRLQQLESLLEEWVSQTKAMKVTGLSKSGIIAERKRPETLLVYKMEGETGKKPVYFLKSLIAYNDSKTVRRHRV</sequence>
<keyword evidence="5" id="KW-1185">Reference proteome</keyword>
<evidence type="ECO:0000313" key="4">
    <source>
        <dbReference type="Proteomes" id="UP000323866"/>
    </source>
</evidence>
<protein>
    <submittedName>
        <fullName evidence="2">Uncharacterized protein</fullName>
    </submittedName>
</protein>
<reference evidence="3 5" key="3">
    <citation type="submission" date="2024-08" db="EMBL/GenBank/DDBJ databases">
        <authorList>
            <person name="Wei W."/>
        </authorList>
    </citation>
    <scope>NUCLEOTIDE SEQUENCE [LARGE SCALE GENOMIC DNA]</scope>
    <source>
        <strain evidence="3 5">XU2</strain>
    </source>
</reference>
<dbReference type="Proteomes" id="UP001570846">
    <property type="component" value="Unassembled WGS sequence"/>
</dbReference>
<name>A0A5M8QR10_9BACT</name>